<dbReference type="PANTHER" id="PTHR45868">
    <property type="entry name" value="HEAVY METAL-ASSOCIATED ISOPRENYLATED PLANT PROTEIN 33-RELATED"/>
    <property type="match status" value="1"/>
</dbReference>
<name>A0A0K9NK68_ZOSMR</name>
<evidence type="ECO:0000256" key="3">
    <source>
        <dbReference type="ARBA" id="ARBA00023289"/>
    </source>
</evidence>
<evidence type="ECO:0000256" key="2">
    <source>
        <dbReference type="ARBA" id="ARBA00022723"/>
    </source>
</evidence>
<proteinExistence type="inferred from homology"/>
<protein>
    <recommendedName>
        <fullName evidence="5">HMA domain-containing protein</fullName>
    </recommendedName>
</protein>
<dbReference type="Pfam" id="PF00403">
    <property type="entry name" value="HMA"/>
    <property type="match status" value="1"/>
</dbReference>
<reference evidence="7" key="1">
    <citation type="journal article" date="2016" name="Nature">
        <title>The genome of the seagrass Zostera marina reveals angiosperm adaptation to the sea.</title>
        <authorList>
            <person name="Olsen J.L."/>
            <person name="Rouze P."/>
            <person name="Verhelst B."/>
            <person name="Lin Y.-C."/>
            <person name="Bayer T."/>
            <person name="Collen J."/>
            <person name="Dattolo E."/>
            <person name="De Paoli E."/>
            <person name="Dittami S."/>
            <person name="Maumus F."/>
            <person name="Michel G."/>
            <person name="Kersting A."/>
            <person name="Lauritano C."/>
            <person name="Lohaus R."/>
            <person name="Toepel M."/>
            <person name="Tonon T."/>
            <person name="Vanneste K."/>
            <person name="Amirebrahimi M."/>
            <person name="Brakel J."/>
            <person name="Bostroem C."/>
            <person name="Chovatia M."/>
            <person name="Grimwood J."/>
            <person name="Jenkins J.W."/>
            <person name="Jueterbock A."/>
            <person name="Mraz A."/>
            <person name="Stam W.T."/>
            <person name="Tice H."/>
            <person name="Bornberg-Bauer E."/>
            <person name="Green P.J."/>
            <person name="Pearson G.A."/>
            <person name="Procaccini G."/>
            <person name="Duarte C.M."/>
            <person name="Schmutz J."/>
            <person name="Reusch T.B.H."/>
            <person name="Van de Peer Y."/>
        </authorList>
    </citation>
    <scope>NUCLEOTIDE SEQUENCE [LARGE SCALE GENOMIC DNA]</scope>
    <source>
        <strain evidence="7">cv. Finnish</strain>
    </source>
</reference>
<dbReference type="SUPFAM" id="SSF55008">
    <property type="entry name" value="HMA, heavy metal-associated domain"/>
    <property type="match status" value="1"/>
</dbReference>
<comment type="similarity">
    <text evidence="4">Belongs to the HIPP family.</text>
</comment>
<evidence type="ECO:0000313" key="6">
    <source>
        <dbReference type="EMBL" id="KMZ56487.1"/>
    </source>
</evidence>
<keyword evidence="7" id="KW-1185">Reference proteome</keyword>
<evidence type="ECO:0000256" key="4">
    <source>
        <dbReference type="ARBA" id="ARBA00024045"/>
    </source>
</evidence>
<keyword evidence="3" id="KW-0449">Lipoprotein</keyword>
<feature type="domain" description="HMA" evidence="5">
    <location>
        <begin position="17"/>
        <end position="80"/>
    </location>
</feature>
<dbReference type="OrthoDB" id="689350at2759"/>
<accession>A0A0K9NK68</accession>
<evidence type="ECO:0000256" key="1">
    <source>
        <dbReference type="ARBA" id="ARBA00022481"/>
    </source>
</evidence>
<gene>
    <name evidence="6" type="ORF">ZOSMA_94G00110</name>
</gene>
<dbReference type="STRING" id="29655.A0A0K9NK68"/>
<dbReference type="GO" id="GO:0046872">
    <property type="term" value="F:metal ion binding"/>
    <property type="evidence" value="ECO:0007669"/>
    <property type="project" value="UniProtKB-KW"/>
</dbReference>
<organism evidence="6 7">
    <name type="scientific">Zostera marina</name>
    <name type="common">Eelgrass</name>
    <dbReference type="NCBI Taxonomy" id="29655"/>
    <lineage>
        <taxon>Eukaryota</taxon>
        <taxon>Viridiplantae</taxon>
        <taxon>Streptophyta</taxon>
        <taxon>Embryophyta</taxon>
        <taxon>Tracheophyta</taxon>
        <taxon>Spermatophyta</taxon>
        <taxon>Magnoliopsida</taxon>
        <taxon>Liliopsida</taxon>
        <taxon>Zosteraceae</taxon>
        <taxon>Zostera</taxon>
    </lineage>
</organism>
<evidence type="ECO:0000313" key="7">
    <source>
        <dbReference type="Proteomes" id="UP000036987"/>
    </source>
</evidence>
<dbReference type="Proteomes" id="UP000036987">
    <property type="component" value="Unassembled WGS sequence"/>
</dbReference>
<dbReference type="EMBL" id="LFYR01002171">
    <property type="protein sequence ID" value="KMZ56487.1"/>
    <property type="molecule type" value="Genomic_DNA"/>
</dbReference>
<keyword evidence="3" id="KW-0636">Prenylation</keyword>
<keyword evidence="1" id="KW-0488">Methylation</keyword>
<dbReference type="PROSITE" id="PS50846">
    <property type="entry name" value="HMA_2"/>
    <property type="match status" value="1"/>
</dbReference>
<comment type="caution">
    <text evidence="6">The sequence shown here is derived from an EMBL/GenBank/DDBJ whole genome shotgun (WGS) entry which is preliminary data.</text>
</comment>
<dbReference type="Gene3D" id="3.30.70.100">
    <property type="match status" value="1"/>
</dbReference>
<evidence type="ECO:0000259" key="5">
    <source>
        <dbReference type="PROSITE" id="PS50846"/>
    </source>
</evidence>
<dbReference type="InterPro" id="IPR036163">
    <property type="entry name" value="HMA_dom_sf"/>
</dbReference>
<keyword evidence="2" id="KW-0479">Metal-binding</keyword>
<sequence length="153" mass="17323">MEKTLSSEEDNKIFKMQKIFVLKVHIHCNGCRLKLKKLVEKINGIHNINIDEEEGKVKIFGDIDPSVVIKVLANNGKHAQLLDETSVIMMNNNQNTQISQGNTKCDGGGAIGQDEVKKPKIKGLKLTKLKSLMLPFSKSENHKYRYSRLIHQL</sequence>
<dbReference type="PANTHER" id="PTHR45868:SF93">
    <property type="entry name" value="OS12G0144600 PROTEIN"/>
    <property type="match status" value="1"/>
</dbReference>
<dbReference type="InterPro" id="IPR006121">
    <property type="entry name" value="HMA_dom"/>
</dbReference>
<dbReference type="AlphaFoldDB" id="A0A0K9NK68"/>
<dbReference type="CDD" id="cd00371">
    <property type="entry name" value="HMA"/>
    <property type="match status" value="1"/>
</dbReference>